<dbReference type="Proteomes" id="UP001153069">
    <property type="component" value="Unassembled WGS sequence"/>
</dbReference>
<keyword evidence="1" id="KW-0812">Transmembrane</keyword>
<gene>
    <name evidence="2" type="ORF">SEMRO_466_G148800.1</name>
</gene>
<evidence type="ECO:0000313" key="3">
    <source>
        <dbReference type="Proteomes" id="UP001153069"/>
    </source>
</evidence>
<keyword evidence="1" id="KW-0472">Membrane</keyword>
<accession>A0A9N8E2Q3</accession>
<dbReference type="InterPro" id="IPR027417">
    <property type="entry name" value="P-loop_NTPase"/>
</dbReference>
<dbReference type="EMBL" id="CAICTM010000465">
    <property type="protein sequence ID" value="CAB9511070.1"/>
    <property type="molecule type" value="Genomic_DNA"/>
</dbReference>
<keyword evidence="3" id="KW-1185">Reference proteome</keyword>
<dbReference type="AlphaFoldDB" id="A0A9N8E2Q3"/>
<dbReference type="Gene3D" id="3.40.50.300">
    <property type="entry name" value="P-loop containing nucleotide triphosphate hydrolases"/>
    <property type="match status" value="1"/>
</dbReference>
<sequence length="400" mass="45210">MVKDSLEDTRKLLEGLTAADNADRKAHYRGIGGWVLILFGISIMGALALTEEGNTYWVENVKTVKVKSNGIRGGTDVGIIMTDQEYQLGQKHPNVTALPLPTMEPFNMSRGGTDVGIVMTDQDHQQRQQQLNITALPLPTMEPFNTNQDGTDVGIQMTDQEYQQKQKHLNITALPLPTMDPFNMSQYETIHLWHLRKAGGTTLRTYFENIAKHHNLTFKVDEGMCYRGPRDDPKTLLVTMLKDPVARIESEYWGEGSINLTDPNSFMDWVDAINSTTTIDLGGGHWFVWSCTQNCLTKVFGNGLPSNLTKAKNALENDFDLIVQSNRMSDPIYQQWLGQILGAPEVKMPHRNPSDKKLVKENRVAAPKEADFEVLRKFNQMDYDLLKYLIPRRKDLEGVV</sequence>
<proteinExistence type="predicted"/>
<evidence type="ECO:0000256" key="1">
    <source>
        <dbReference type="SAM" id="Phobius"/>
    </source>
</evidence>
<name>A0A9N8E2Q3_9STRA</name>
<organism evidence="2 3">
    <name type="scientific">Seminavis robusta</name>
    <dbReference type="NCBI Taxonomy" id="568900"/>
    <lineage>
        <taxon>Eukaryota</taxon>
        <taxon>Sar</taxon>
        <taxon>Stramenopiles</taxon>
        <taxon>Ochrophyta</taxon>
        <taxon>Bacillariophyta</taxon>
        <taxon>Bacillariophyceae</taxon>
        <taxon>Bacillariophycidae</taxon>
        <taxon>Naviculales</taxon>
        <taxon>Naviculaceae</taxon>
        <taxon>Seminavis</taxon>
    </lineage>
</organism>
<feature type="transmembrane region" description="Helical" evidence="1">
    <location>
        <begin position="31"/>
        <end position="49"/>
    </location>
</feature>
<protein>
    <submittedName>
        <fullName evidence="2">Uncharacterized protein</fullName>
    </submittedName>
</protein>
<reference evidence="2" key="1">
    <citation type="submission" date="2020-06" db="EMBL/GenBank/DDBJ databases">
        <authorList>
            <consortium name="Plant Systems Biology data submission"/>
        </authorList>
    </citation>
    <scope>NUCLEOTIDE SEQUENCE</scope>
    <source>
        <strain evidence="2">D6</strain>
    </source>
</reference>
<keyword evidence="1" id="KW-1133">Transmembrane helix</keyword>
<comment type="caution">
    <text evidence="2">The sequence shown here is derived from an EMBL/GenBank/DDBJ whole genome shotgun (WGS) entry which is preliminary data.</text>
</comment>
<evidence type="ECO:0000313" key="2">
    <source>
        <dbReference type="EMBL" id="CAB9511070.1"/>
    </source>
</evidence>